<evidence type="ECO:0000256" key="1">
    <source>
        <dbReference type="SAM" id="MobiDB-lite"/>
    </source>
</evidence>
<gene>
    <name evidence="2" type="ORF">GCM10009304_35820</name>
</gene>
<dbReference type="EMBL" id="BMPO01000009">
    <property type="protein sequence ID" value="GGK06521.1"/>
    <property type="molecule type" value="Genomic_DNA"/>
</dbReference>
<accession>A0A917Q3A6</accession>
<reference evidence="2" key="2">
    <citation type="submission" date="2020-09" db="EMBL/GenBank/DDBJ databases">
        <authorList>
            <person name="Sun Q."/>
            <person name="Ohkuma M."/>
        </authorList>
    </citation>
    <scope>NUCLEOTIDE SEQUENCE</scope>
    <source>
        <strain evidence="2">JCM 30078</strain>
    </source>
</reference>
<dbReference type="Proteomes" id="UP000635983">
    <property type="component" value="Unassembled WGS sequence"/>
</dbReference>
<organism evidence="2 3">
    <name type="scientific">Pseudomonas matsuisoli</name>
    <dbReference type="NCBI Taxonomy" id="1515666"/>
    <lineage>
        <taxon>Bacteria</taxon>
        <taxon>Pseudomonadati</taxon>
        <taxon>Pseudomonadota</taxon>
        <taxon>Gammaproteobacteria</taxon>
        <taxon>Pseudomonadales</taxon>
        <taxon>Pseudomonadaceae</taxon>
        <taxon>Pseudomonas</taxon>
    </lineage>
</organism>
<name>A0A917Q3A6_9PSED</name>
<dbReference type="SUPFAM" id="SSF53254">
    <property type="entry name" value="Phosphoglycerate mutase-like"/>
    <property type="match status" value="1"/>
</dbReference>
<dbReference type="AlphaFoldDB" id="A0A917Q3A6"/>
<sequence>MSLFSPAQQWWRALTATQRKCGLSLVVAGSLLASAGAVLLQPPEIEDLSDENRHELPKLKALWKQGNVVVLVRHLERCDKEDYPCLEGTDGITARSVPAGQSLAESFSRLGLSTTDIYNSPLTRTAQTEKIVFNDTGVDQDWLYQCRETMLSDAIARKKPGKNLVLVTHSSCISEFEEALGYDSETPEYGASLFFSTVDEPGSLGVLGFLDVEDWTNALGSPTPEVASRSTRIHAASQPVQP</sequence>
<keyword evidence="3" id="KW-1185">Reference proteome</keyword>
<comment type="caution">
    <text evidence="2">The sequence shown here is derived from an EMBL/GenBank/DDBJ whole genome shotgun (WGS) entry which is preliminary data.</text>
</comment>
<feature type="region of interest" description="Disordered" evidence="1">
    <location>
        <begin position="221"/>
        <end position="242"/>
    </location>
</feature>
<dbReference type="RefSeq" id="WP_188985162.1">
    <property type="nucleotide sequence ID" value="NZ_BMPO01000009.1"/>
</dbReference>
<evidence type="ECO:0008006" key="4">
    <source>
        <dbReference type="Google" id="ProtNLM"/>
    </source>
</evidence>
<evidence type="ECO:0000313" key="3">
    <source>
        <dbReference type="Proteomes" id="UP000635983"/>
    </source>
</evidence>
<dbReference type="InterPro" id="IPR029033">
    <property type="entry name" value="His_PPase_superfam"/>
</dbReference>
<dbReference type="Gene3D" id="3.40.50.1240">
    <property type="entry name" value="Phosphoglycerate mutase-like"/>
    <property type="match status" value="1"/>
</dbReference>
<evidence type="ECO:0000313" key="2">
    <source>
        <dbReference type="EMBL" id="GGK06521.1"/>
    </source>
</evidence>
<protein>
    <recommendedName>
        <fullName evidence="4">Histidine phosphatase family protein</fullName>
    </recommendedName>
</protein>
<proteinExistence type="predicted"/>
<reference evidence="2" key="1">
    <citation type="journal article" date="2014" name="Int. J. Syst. Evol. Microbiol.">
        <title>Complete genome sequence of Corynebacterium casei LMG S-19264T (=DSM 44701T), isolated from a smear-ripened cheese.</title>
        <authorList>
            <consortium name="US DOE Joint Genome Institute (JGI-PGF)"/>
            <person name="Walter F."/>
            <person name="Albersmeier A."/>
            <person name="Kalinowski J."/>
            <person name="Ruckert C."/>
        </authorList>
    </citation>
    <scope>NUCLEOTIDE SEQUENCE</scope>
    <source>
        <strain evidence="2">JCM 30078</strain>
    </source>
</reference>